<keyword evidence="3" id="KW-0349">Heme</keyword>
<accession>E2EAG4</accession>
<sequence length="414" mass="44239">MYSSAALVLTCLASTAVAYPALDQLATSIDYQKYQKEEKRQTLGFDAASQKVSTTGDHAWQAPGPNDFRGPCPGLNSMANHGYIPRNGYTSNTQVIAAMKDVFNISPEFGGFLTILGSAMGGDGLGFSIGGPPPASLLPATGLVGRPQGMSNTHNRFESDQSITRDDLYQTGNAVTLNMNLFKDLLNSPLPRGWYDIDVLGNHQVKRFQYSKANNPYFFKGLNTAFIPEATSALVAYLFSNHTAECPTGCLDAAGLKSFYGVTGSGSNLKYTPGTERIPDNWYKYPIGYGVANVFADMVTVYSKYSNQAAFGGNTGTVNSFVGLDVSNITGGAYNTATLLQGNNLGCFLFLGMQFFMPDLITQGGVLGDVAGVVSDLTGSITSMLAPLNCPKLSSIDKSAFSIYPGWNNGRPRK</sequence>
<reference evidence="10" key="1">
    <citation type="submission" date="2010-01" db="EMBL/GenBank/DDBJ databases">
        <title>Genetics of dothistromin biosynthesis in the peanut pathogen Passalora arachidicola.</title>
        <authorList>
            <person name="Bradshaw R.E."/>
            <person name="Guo Y."/>
            <person name="Zhang S."/>
        </authorList>
    </citation>
    <scope>NUCLEOTIDE SEQUENCE</scope>
    <source>
        <strain evidence="10">ATCC 18667</strain>
    </source>
</reference>
<dbReference type="GO" id="GO:0046872">
    <property type="term" value="F:metal ion binding"/>
    <property type="evidence" value="ECO:0007669"/>
    <property type="project" value="UniProtKB-KW"/>
</dbReference>
<dbReference type="PANTHER" id="PTHR33577:SF1">
    <property type="entry name" value="HEME HALOPEROXIDASE FAMILY PROFILE DOMAIN-CONTAINING PROTEIN"/>
    <property type="match status" value="1"/>
</dbReference>
<comment type="cofactor">
    <cofactor evidence="1">
        <name>heme b</name>
        <dbReference type="ChEBI" id="CHEBI:60344"/>
    </cofactor>
</comment>
<evidence type="ECO:0000256" key="5">
    <source>
        <dbReference type="ARBA" id="ARBA00023002"/>
    </source>
</evidence>
<dbReference type="SUPFAM" id="SSF47571">
    <property type="entry name" value="Cloroperoxidase"/>
    <property type="match status" value="1"/>
</dbReference>
<keyword evidence="6" id="KW-0408">Iron</keyword>
<dbReference type="PANTHER" id="PTHR33577">
    <property type="entry name" value="STERIGMATOCYSTIN BIOSYNTHESIS PEROXIDASE STCC-RELATED"/>
    <property type="match status" value="1"/>
</dbReference>
<proteinExistence type="inferred from homology"/>
<dbReference type="PROSITE" id="PS51405">
    <property type="entry name" value="HEME_HALOPEROXIDASE"/>
    <property type="match status" value="1"/>
</dbReference>
<evidence type="ECO:0000256" key="3">
    <source>
        <dbReference type="ARBA" id="ARBA00022617"/>
    </source>
</evidence>
<keyword evidence="8" id="KW-0732">Signal</keyword>
<evidence type="ECO:0000256" key="1">
    <source>
        <dbReference type="ARBA" id="ARBA00001970"/>
    </source>
</evidence>
<keyword evidence="5" id="KW-0560">Oxidoreductase</keyword>
<name>E2EAG4_9PEZI</name>
<evidence type="ECO:0000256" key="7">
    <source>
        <dbReference type="ARBA" id="ARBA00025795"/>
    </source>
</evidence>
<dbReference type="Pfam" id="PF01328">
    <property type="entry name" value="Peroxidase_2"/>
    <property type="match status" value="1"/>
</dbReference>
<dbReference type="AlphaFoldDB" id="E2EAG4"/>
<protein>
    <submittedName>
        <fullName evidence="10">Oxidase-like protein</fullName>
    </submittedName>
</protein>
<feature type="chain" id="PRO_5003158948" evidence="8">
    <location>
        <begin position="19"/>
        <end position="414"/>
    </location>
</feature>
<evidence type="ECO:0000256" key="2">
    <source>
        <dbReference type="ARBA" id="ARBA00022559"/>
    </source>
</evidence>
<dbReference type="GO" id="GO:0004601">
    <property type="term" value="F:peroxidase activity"/>
    <property type="evidence" value="ECO:0007669"/>
    <property type="project" value="UniProtKB-KW"/>
</dbReference>
<dbReference type="EMBL" id="GU566729">
    <property type="protein sequence ID" value="ADN06227.1"/>
    <property type="molecule type" value="Genomic_DNA"/>
</dbReference>
<gene>
    <name evidence="10" type="primary">dotB</name>
</gene>
<feature type="domain" description="Heme haloperoxidase family profile" evidence="9">
    <location>
        <begin position="56"/>
        <end position="300"/>
    </location>
</feature>
<keyword evidence="4" id="KW-0479">Metal-binding</keyword>
<dbReference type="InterPro" id="IPR000028">
    <property type="entry name" value="Chloroperoxidase"/>
</dbReference>
<evidence type="ECO:0000313" key="10">
    <source>
        <dbReference type="EMBL" id="ADN06227.1"/>
    </source>
</evidence>
<comment type="similarity">
    <text evidence="7">Belongs to the chloroperoxidase family.</text>
</comment>
<keyword evidence="2" id="KW-0575">Peroxidase</keyword>
<evidence type="ECO:0000256" key="8">
    <source>
        <dbReference type="SAM" id="SignalP"/>
    </source>
</evidence>
<feature type="signal peptide" evidence="8">
    <location>
        <begin position="1"/>
        <end position="18"/>
    </location>
</feature>
<evidence type="ECO:0000256" key="4">
    <source>
        <dbReference type="ARBA" id="ARBA00022723"/>
    </source>
</evidence>
<dbReference type="Gene3D" id="1.10.489.10">
    <property type="entry name" value="Chloroperoxidase-like"/>
    <property type="match status" value="1"/>
</dbReference>
<evidence type="ECO:0000256" key="6">
    <source>
        <dbReference type="ARBA" id="ARBA00023004"/>
    </source>
</evidence>
<dbReference type="InterPro" id="IPR036851">
    <property type="entry name" value="Chloroperoxidase-like_sf"/>
</dbReference>
<organism evidence="10">
    <name type="scientific">Mycosphaerella arachidis</name>
    <dbReference type="NCBI Taxonomy" id="143450"/>
    <lineage>
        <taxon>Eukaryota</taxon>
        <taxon>Fungi</taxon>
        <taxon>Dikarya</taxon>
        <taxon>Ascomycota</taxon>
        <taxon>Pezizomycotina</taxon>
        <taxon>Dothideomycetes</taxon>
        <taxon>Dothideomycetidae</taxon>
        <taxon>Mycosphaerellales</taxon>
        <taxon>Mycosphaerellaceae</taxon>
        <taxon>Mycosphaerella</taxon>
    </lineage>
</organism>
<evidence type="ECO:0000259" key="9">
    <source>
        <dbReference type="PROSITE" id="PS51405"/>
    </source>
</evidence>